<dbReference type="PROSITE" id="PS51068">
    <property type="entry name" value="FPG_CAT"/>
    <property type="match status" value="1"/>
</dbReference>
<feature type="domain" description="Formamidopyrimidine-DNA glycosylase catalytic" evidence="1">
    <location>
        <begin position="1"/>
        <end position="115"/>
    </location>
</feature>
<evidence type="ECO:0000259" key="1">
    <source>
        <dbReference type="PROSITE" id="PS51068"/>
    </source>
</evidence>
<dbReference type="OrthoDB" id="498125at2759"/>
<dbReference type="SUPFAM" id="SSF81624">
    <property type="entry name" value="N-terminal domain of MutM-like DNA repair proteins"/>
    <property type="match status" value="1"/>
</dbReference>
<evidence type="ECO:0000313" key="3">
    <source>
        <dbReference type="Proteomes" id="UP000319801"/>
    </source>
</evidence>
<dbReference type="Proteomes" id="UP000319801">
    <property type="component" value="Unassembled WGS sequence"/>
</dbReference>
<dbReference type="GO" id="GO:0003906">
    <property type="term" value="F:DNA-(apurinic or apyrimidinic site) endonuclease activity"/>
    <property type="evidence" value="ECO:0007669"/>
    <property type="project" value="InterPro"/>
</dbReference>
<dbReference type="Gene3D" id="3.20.190.10">
    <property type="entry name" value="MutM-like, N-terminal"/>
    <property type="match status" value="1"/>
</dbReference>
<reference evidence="2 3" key="1">
    <citation type="journal article" date="2019" name="Genome Biol. Evol.">
        <title>Whole-Genome Sequencing of the Giant Devil Catfish, Bagarius yarrelli.</title>
        <authorList>
            <person name="Jiang W."/>
            <person name="Lv Y."/>
            <person name="Cheng L."/>
            <person name="Yang K."/>
            <person name="Chao B."/>
            <person name="Wang X."/>
            <person name="Li Y."/>
            <person name="Pan X."/>
            <person name="You X."/>
            <person name="Zhang Y."/>
            <person name="Yang J."/>
            <person name="Li J."/>
            <person name="Zhang X."/>
            <person name="Liu S."/>
            <person name="Sun C."/>
            <person name="Yang J."/>
            <person name="Shi Q."/>
        </authorList>
    </citation>
    <scope>NUCLEOTIDE SEQUENCE [LARGE SCALE GENOMIC DNA]</scope>
    <source>
        <strain evidence="2">JWS20170419001</strain>
        <tissue evidence="2">Muscle</tissue>
    </source>
</reference>
<organism evidence="2 3">
    <name type="scientific">Bagarius yarrelli</name>
    <name type="common">Goonch</name>
    <name type="synonym">Bagrus yarrelli</name>
    <dbReference type="NCBI Taxonomy" id="175774"/>
    <lineage>
        <taxon>Eukaryota</taxon>
        <taxon>Metazoa</taxon>
        <taxon>Chordata</taxon>
        <taxon>Craniata</taxon>
        <taxon>Vertebrata</taxon>
        <taxon>Euteleostomi</taxon>
        <taxon>Actinopterygii</taxon>
        <taxon>Neopterygii</taxon>
        <taxon>Teleostei</taxon>
        <taxon>Ostariophysi</taxon>
        <taxon>Siluriformes</taxon>
        <taxon>Sisoridae</taxon>
        <taxon>Sisorinae</taxon>
        <taxon>Bagarius</taxon>
    </lineage>
</organism>
<protein>
    <submittedName>
        <fullName evidence="2">Endonuclease 8-like 3</fullName>
    </submittedName>
</protein>
<keyword evidence="2" id="KW-0255">Endonuclease</keyword>
<accession>A0A556U8Y0</accession>
<proteinExistence type="predicted"/>
<dbReference type="GO" id="GO:0019104">
    <property type="term" value="F:DNA N-glycosylase activity"/>
    <property type="evidence" value="ECO:0007669"/>
    <property type="project" value="InterPro"/>
</dbReference>
<sequence>MVEGPGCTLNGEKIRSRNYGAGARDNLFQCFKGCQYSGVQTLGKELFMYFGERALRLHFGMDGSMRINTTERKDSRGKSLTLFIAFTEDSLTFYSTTAEIRYQLRLQNRGQRYTY</sequence>
<keyword evidence="3" id="KW-1185">Reference proteome</keyword>
<evidence type="ECO:0000313" key="2">
    <source>
        <dbReference type="EMBL" id="TSO15237.1"/>
    </source>
</evidence>
<dbReference type="InterPro" id="IPR012319">
    <property type="entry name" value="FPG_cat"/>
</dbReference>
<keyword evidence="2" id="KW-0540">Nuclease</keyword>
<name>A0A556U8Y0_BAGYA</name>
<dbReference type="AlphaFoldDB" id="A0A556U8Y0"/>
<comment type="caution">
    <text evidence="2">The sequence shown here is derived from an EMBL/GenBank/DDBJ whole genome shotgun (WGS) entry which is preliminary data.</text>
</comment>
<dbReference type="GO" id="GO:0006284">
    <property type="term" value="P:base-excision repair"/>
    <property type="evidence" value="ECO:0007669"/>
    <property type="project" value="InterPro"/>
</dbReference>
<gene>
    <name evidence="2" type="ORF">Baya_9883</name>
</gene>
<dbReference type="InterPro" id="IPR035937">
    <property type="entry name" value="FPG_N"/>
</dbReference>
<dbReference type="Pfam" id="PF01149">
    <property type="entry name" value="Fapy_DNA_glyco"/>
    <property type="match status" value="1"/>
</dbReference>
<keyword evidence="2" id="KW-0378">Hydrolase</keyword>
<dbReference type="GO" id="GO:0008270">
    <property type="term" value="F:zinc ion binding"/>
    <property type="evidence" value="ECO:0007669"/>
    <property type="project" value="InterPro"/>
</dbReference>
<dbReference type="EMBL" id="VCAZ01000064">
    <property type="protein sequence ID" value="TSO15237.1"/>
    <property type="molecule type" value="Genomic_DNA"/>
</dbReference>